<dbReference type="EMBL" id="CADCWD010000079">
    <property type="protein sequence ID" value="CAA9544256.1"/>
    <property type="molecule type" value="Genomic_DNA"/>
</dbReference>
<gene>
    <name evidence="2" type="ORF">AVDCRST_MAG23-2382</name>
</gene>
<evidence type="ECO:0000256" key="1">
    <source>
        <dbReference type="SAM" id="MobiDB-lite"/>
    </source>
</evidence>
<feature type="non-terminal residue" evidence="2">
    <location>
        <position position="1"/>
    </location>
</feature>
<sequence>EIHRRRRLHARGGPSFSRSSGPVARPSGLRGQAATDGERRHQPRYGRRDDEELGSHVGRRHEHVASDVRADERRQEV</sequence>
<proteinExistence type="predicted"/>
<feature type="compositionally biased region" description="Low complexity" evidence="1">
    <location>
        <begin position="11"/>
        <end position="22"/>
    </location>
</feature>
<name>A0A6J4UCY4_9SPHN</name>
<evidence type="ECO:0000313" key="2">
    <source>
        <dbReference type="EMBL" id="CAA9544256.1"/>
    </source>
</evidence>
<feature type="compositionally biased region" description="Basic residues" evidence="1">
    <location>
        <begin position="1"/>
        <end position="10"/>
    </location>
</feature>
<feature type="region of interest" description="Disordered" evidence="1">
    <location>
        <begin position="1"/>
        <end position="77"/>
    </location>
</feature>
<feature type="compositionally biased region" description="Basic and acidic residues" evidence="1">
    <location>
        <begin position="63"/>
        <end position="77"/>
    </location>
</feature>
<feature type="non-terminal residue" evidence="2">
    <location>
        <position position="77"/>
    </location>
</feature>
<organism evidence="2">
    <name type="scientific">uncultured Sphingosinicella sp</name>
    <dbReference type="NCBI Taxonomy" id="478748"/>
    <lineage>
        <taxon>Bacteria</taxon>
        <taxon>Pseudomonadati</taxon>
        <taxon>Pseudomonadota</taxon>
        <taxon>Alphaproteobacteria</taxon>
        <taxon>Sphingomonadales</taxon>
        <taxon>Sphingosinicellaceae</taxon>
        <taxon>Sphingosinicella</taxon>
        <taxon>environmental samples</taxon>
    </lineage>
</organism>
<dbReference type="AlphaFoldDB" id="A0A6J4UCY4"/>
<reference evidence="2" key="1">
    <citation type="submission" date="2020-02" db="EMBL/GenBank/DDBJ databases">
        <authorList>
            <person name="Meier V. D."/>
        </authorList>
    </citation>
    <scope>NUCLEOTIDE SEQUENCE</scope>
    <source>
        <strain evidence="2">AVDCRST_MAG23</strain>
    </source>
</reference>
<accession>A0A6J4UCY4</accession>
<protein>
    <submittedName>
        <fullName evidence="2">Uncharacterized protein</fullName>
    </submittedName>
</protein>
<feature type="compositionally biased region" description="Basic and acidic residues" evidence="1">
    <location>
        <begin position="36"/>
        <end position="54"/>
    </location>
</feature>